<keyword evidence="3" id="KW-0547">Nucleotide-binding</keyword>
<gene>
    <name evidence="3" type="ORF">EB235_32610</name>
</gene>
<dbReference type="InterPro" id="IPR003959">
    <property type="entry name" value="ATPase_AAA_core"/>
</dbReference>
<evidence type="ECO:0000313" key="3">
    <source>
        <dbReference type="EMBL" id="QKD05640.1"/>
    </source>
</evidence>
<dbReference type="CDD" id="cd00267">
    <property type="entry name" value="ABC_ATPase"/>
    <property type="match status" value="1"/>
</dbReference>
<reference evidence="3 4" key="1">
    <citation type="submission" date="2018-10" db="EMBL/GenBank/DDBJ databases">
        <authorList>
            <person name="Perry B.J."/>
            <person name="Sullivan J.T."/>
            <person name="Murphy R.J.T."/>
            <person name="Ramsay J.P."/>
            <person name="Ronson C.W."/>
        </authorList>
    </citation>
    <scope>NUCLEOTIDE SEQUENCE [LARGE SCALE GENOMIC DNA]</scope>
    <source>
        <strain evidence="3 4">R88b</strain>
    </source>
</reference>
<dbReference type="PANTHER" id="PTHR43581">
    <property type="entry name" value="ATP/GTP PHOSPHATASE"/>
    <property type="match status" value="1"/>
</dbReference>
<sequence>MATTRVLGATLFFTVLAAGVRPPSNARSRAFLVTDNWDDWFEFSTMYFLTYVDTAGEQHDIGSVKIGQVGMEKGQRRPNIPNRFDALDDPFFALGQDDTYYAGLNDLGPELRDRILEGLRDVALDADLFERSLDERVTGISLLRSVTPQAVRGQYRRMARGGARVTPYELSYTTARDRRSDTSRIELTFAVSPEVQPPTNIHVITGRNGVGKTHLLNSMTESILNDGERAKGRFVVNHDGDDTGTFTGLVSVSFSAFDDFTPLSVPRDKSSGLQYSYIGLKKVGLSPEGKPLAPKSPNYLGRDFAESVQICRRGARASRWRRALQMLEADPIFKDADVAQLAAEDEDDASSEASRLFGQLSSGHKIVLLTITRLVETVEERTLVLLDEPEAHLHPPLLSAFVRALSDLLINRNGVAIIATHSPVVLQEVPMSCVWKVRRNGRTVIAERPEIETFGENVGILTREIFGLEVTDSGFHKMLRDKVEEGGDFEDILEHFGGRVGLEGQAIIRGLIAARDADGHE</sequence>
<organism evidence="3 4">
    <name type="scientific">Mesorhizobium loti R88b</name>
    <dbReference type="NCBI Taxonomy" id="935548"/>
    <lineage>
        <taxon>Bacteria</taxon>
        <taxon>Pseudomonadati</taxon>
        <taxon>Pseudomonadota</taxon>
        <taxon>Alphaproteobacteria</taxon>
        <taxon>Hyphomicrobiales</taxon>
        <taxon>Phyllobacteriaceae</taxon>
        <taxon>Mesorhizobium</taxon>
    </lineage>
</organism>
<name>A0A6M7WND8_RHILI</name>
<evidence type="ECO:0000313" key="4">
    <source>
        <dbReference type="Proteomes" id="UP000503017"/>
    </source>
</evidence>
<keyword evidence="1" id="KW-0732">Signal</keyword>
<dbReference type="EMBL" id="CP033367">
    <property type="protein sequence ID" value="QKD05640.1"/>
    <property type="molecule type" value="Genomic_DNA"/>
</dbReference>
<dbReference type="InterPro" id="IPR051396">
    <property type="entry name" value="Bact_Antivir_Def_Nuclease"/>
</dbReference>
<feature type="chain" id="PRO_5027093156" evidence="1">
    <location>
        <begin position="18"/>
        <end position="521"/>
    </location>
</feature>
<keyword evidence="3" id="KW-0067">ATP-binding</keyword>
<accession>A0A6M7WND8</accession>
<dbReference type="GO" id="GO:0016887">
    <property type="term" value="F:ATP hydrolysis activity"/>
    <property type="evidence" value="ECO:0007669"/>
    <property type="project" value="InterPro"/>
</dbReference>
<dbReference type="SMART" id="SM00382">
    <property type="entry name" value="AAA"/>
    <property type="match status" value="1"/>
</dbReference>
<dbReference type="PANTHER" id="PTHR43581:SF2">
    <property type="entry name" value="EXCINUCLEASE ATPASE SUBUNIT"/>
    <property type="match status" value="1"/>
</dbReference>
<dbReference type="InterPro" id="IPR003593">
    <property type="entry name" value="AAA+_ATPase"/>
</dbReference>
<dbReference type="Proteomes" id="UP000503017">
    <property type="component" value="Chromosome"/>
</dbReference>
<evidence type="ECO:0000259" key="2">
    <source>
        <dbReference type="SMART" id="SM00382"/>
    </source>
</evidence>
<dbReference type="SUPFAM" id="SSF52540">
    <property type="entry name" value="P-loop containing nucleoside triphosphate hydrolases"/>
    <property type="match status" value="1"/>
</dbReference>
<dbReference type="InterPro" id="IPR027417">
    <property type="entry name" value="P-loop_NTPase"/>
</dbReference>
<dbReference type="GO" id="GO:0005524">
    <property type="term" value="F:ATP binding"/>
    <property type="evidence" value="ECO:0007669"/>
    <property type="project" value="UniProtKB-KW"/>
</dbReference>
<feature type="domain" description="AAA+ ATPase" evidence="2">
    <location>
        <begin position="198"/>
        <end position="441"/>
    </location>
</feature>
<dbReference type="Gene3D" id="3.40.50.300">
    <property type="entry name" value="P-loop containing nucleotide triphosphate hydrolases"/>
    <property type="match status" value="1"/>
</dbReference>
<dbReference type="Pfam" id="PF13304">
    <property type="entry name" value="AAA_21"/>
    <property type="match status" value="1"/>
</dbReference>
<protein>
    <submittedName>
        <fullName evidence="3">ATP-binding protein</fullName>
    </submittedName>
</protein>
<dbReference type="AlphaFoldDB" id="A0A6M7WND8"/>
<evidence type="ECO:0000256" key="1">
    <source>
        <dbReference type="SAM" id="SignalP"/>
    </source>
</evidence>
<proteinExistence type="predicted"/>
<feature type="signal peptide" evidence="1">
    <location>
        <begin position="1"/>
        <end position="17"/>
    </location>
</feature>